<dbReference type="PANTHER" id="PTHR43383:SF2">
    <property type="entry name" value="AMIDOHYDROLASE 2 FAMILY PROTEIN"/>
    <property type="match status" value="1"/>
</dbReference>
<accession>A0A917SU40</accession>
<sequence length="380" mass="41380">MSSTDDVALVDHHCHGLLRTDPSPDEFRVLATESDRLTPDGTETLDSPFGLGIQRFCAPLLDLPRHAGVESYLDRRAELGRETVDRRLMAATGTGRLLIDSGSLMSPLLSPREMEDGLGIPADEIVRLEHVAETVARTATAASFADDVRAALQEADAAGAVGWKSIIAYRYGLDIRPDPPTATQVTEAAGRWLAGCEASGRYRLEDPVLLHFLIWAAIPFGKPIQFHAGYGDSDIELFRADPSRATRFFAATVDSGASFTLLHCYPFVREAAVLSQVFPHVYCDVGSVTHFLGPSAGTVVRQVMEIAPFSKVLYSSDAHAISEEYLVSALAWRRETGRLLDEWIADDWLTADHAERIAADIGAGNAVRLYRLQAASTGSR</sequence>
<proteinExistence type="predicted"/>
<dbReference type="InterPro" id="IPR032466">
    <property type="entry name" value="Metal_Hydrolase"/>
</dbReference>
<organism evidence="2 3">
    <name type="scientific">Nakamurella endophytica</name>
    <dbReference type="NCBI Taxonomy" id="1748367"/>
    <lineage>
        <taxon>Bacteria</taxon>
        <taxon>Bacillati</taxon>
        <taxon>Actinomycetota</taxon>
        <taxon>Actinomycetes</taxon>
        <taxon>Nakamurellales</taxon>
        <taxon>Nakamurellaceae</taxon>
        <taxon>Nakamurella</taxon>
    </lineage>
</organism>
<dbReference type="Pfam" id="PF04909">
    <property type="entry name" value="Amidohydro_2"/>
    <property type="match status" value="1"/>
</dbReference>
<feature type="domain" description="Amidohydrolase-related" evidence="1">
    <location>
        <begin position="134"/>
        <end position="372"/>
    </location>
</feature>
<evidence type="ECO:0000259" key="1">
    <source>
        <dbReference type="Pfam" id="PF04909"/>
    </source>
</evidence>
<gene>
    <name evidence="2" type="ORF">GCM10011594_18900</name>
</gene>
<protein>
    <submittedName>
        <fullName evidence="2">Amidohydrolase</fullName>
    </submittedName>
</protein>
<dbReference type="Proteomes" id="UP000655208">
    <property type="component" value="Unassembled WGS sequence"/>
</dbReference>
<keyword evidence="3" id="KW-1185">Reference proteome</keyword>
<dbReference type="InterPro" id="IPR006680">
    <property type="entry name" value="Amidohydro-rel"/>
</dbReference>
<reference evidence="2" key="2">
    <citation type="submission" date="2020-09" db="EMBL/GenBank/DDBJ databases">
        <authorList>
            <person name="Sun Q."/>
            <person name="Zhou Y."/>
        </authorList>
    </citation>
    <scope>NUCLEOTIDE SEQUENCE</scope>
    <source>
        <strain evidence="2">CGMCC 4.7308</strain>
    </source>
</reference>
<reference evidence="2" key="1">
    <citation type="journal article" date="2014" name="Int. J. Syst. Evol. Microbiol.">
        <title>Complete genome sequence of Corynebacterium casei LMG S-19264T (=DSM 44701T), isolated from a smear-ripened cheese.</title>
        <authorList>
            <consortium name="US DOE Joint Genome Institute (JGI-PGF)"/>
            <person name="Walter F."/>
            <person name="Albersmeier A."/>
            <person name="Kalinowski J."/>
            <person name="Ruckert C."/>
        </authorList>
    </citation>
    <scope>NUCLEOTIDE SEQUENCE</scope>
    <source>
        <strain evidence="2">CGMCC 4.7308</strain>
    </source>
</reference>
<dbReference type="PANTHER" id="PTHR43383">
    <property type="entry name" value="NODULIN 6"/>
    <property type="match status" value="1"/>
</dbReference>
<dbReference type="EMBL" id="BMNA01000003">
    <property type="protein sequence ID" value="GGL99120.1"/>
    <property type="molecule type" value="Genomic_DNA"/>
</dbReference>
<dbReference type="SUPFAM" id="SSF51556">
    <property type="entry name" value="Metallo-dependent hydrolases"/>
    <property type="match status" value="1"/>
</dbReference>
<dbReference type="AlphaFoldDB" id="A0A917SU40"/>
<dbReference type="Gene3D" id="3.20.20.140">
    <property type="entry name" value="Metal-dependent hydrolases"/>
    <property type="match status" value="1"/>
</dbReference>
<name>A0A917SU40_9ACTN</name>
<evidence type="ECO:0000313" key="2">
    <source>
        <dbReference type="EMBL" id="GGL99120.1"/>
    </source>
</evidence>
<dbReference type="RefSeq" id="WP_188941253.1">
    <property type="nucleotide sequence ID" value="NZ_BMNA01000003.1"/>
</dbReference>
<dbReference type="GO" id="GO:0016787">
    <property type="term" value="F:hydrolase activity"/>
    <property type="evidence" value="ECO:0007669"/>
    <property type="project" value="InterPro"/>
</dbReference>
<evidence type="ECO:0000313" key="3">
    <source>
        <dbReference type="Proteomes" id="UP000655208"/>
    </source>
</evidence>
<comment type="caution">
    <text evidence="2">The sequence shown here is derived from an EMBL/GenBank/DDBJ whole genome shotgun (WGS) entry which is preliminary data.</text>
</comment>